<evidence type="ECO:0000256" key="6">
    <source>
        <dbReference type="ARBA" id="ARBA00023315"/>
    </source>
</evidence>
<accession>A0ABX6N772</accession>
<feature type="transmembrane region" description="Helical" evidence="7">
    <location>
        <begin position="18"/>
        <end position="39"/>
    </location>
</feature>
<protein>
    <submittedName>
        <fullName evidence="8">Lysophospholipid acyltransferase family protein</fullName>
    </submittedName>
</protein>
<keyword evidence="6 8" id="KW-0012">Acyltransferase</keyword>
<proteinExistence type="predicted"/>
<gene>
    <name evidence="8" type="ORF">HKT17_11345</name>
</gene>
<keyword evidence="3" id="KW-0997">Cell inner membrane</keyword>
<comment type="subcellular location">
    <subcellularLocation>
        <location evidence="1">Cell inner membrane</location>
    </subcellularLocation>
</comment>
<dbReference type="PIRSF" id="PIRSF026649">
    <property type="entry name" value="MsbB"/>
    <property type="match status" value="1"/>
</dbReference>
<evidence type="ECO:0000256" key="3">
    <source>
        <dbReference type="ARBA" id="ARBA00022519"/>
    </source>
</evidence>
<dbReference type="CDD" id="cd07984">
    <property type="entry name" value="LPLAT_LABLAT-like"/>
    <property type="match status" value="1"/>
</dbReference>
<evidence type="ECO:0000313" key="9">
    <source>
        <dbReference type="Proteomes" id="UP000501130"/>
    </source>
</evidence>
<dbReference type="InterPro" id="IPR004960">
    <property type="entry name" value="LipA_acyltrans"/>
</dbReference>
<name>A0ABX6N772_9BURK</name>
<evidence type="ECO:0000256" key="2">
    <source>
        <dbReference type="ARBA" id="ARBA00022475"/>
    </source>
</evidence>
<organism evidence="8 9">
    <name type="scientific">Limnobacter profundi</name>
    <dbReference type="NCBI Taxonomy" id="2732163"/>
    <lineage>
        <taxon>Bacteria</taxon>
        <taxon>Pseudomonadati</taxon>
        <taxon>Pseudomonadota</taxon>
        <taxon>Betaproteobacteria</taxon>
        <taxon>Burkholderiales</taxon>
        <taxon>Burkholderiaceae</taxon>
        <taxon>Limnobacter</taxon>
    </lineage>
</organism>
<keyword evidence="5 7" id="KW-0472">Membrane</keyword>
<dbReference type="PANTHER" id="PTHR30606:SF9">
    <property type="entry name" value="LIPID A BIOSYNTHESIS LAUROYLTRANSFERASE"/>
    <property type="match status" value="1"/>
</dbReference>
<keyword evidence="4" id="KW-0808">Transferase</keyword>
<evidence type="ECO:0000256" key="1">
    <source>
        <dbReference type="ARBA" id="ARBA00004533"/>
    </source>
</evidence>
<evidence type="ECO:0000313" key="8">
    <source>
        <dbReference type="EMBL" id="QJR30250.1"/>
    </source>
</evidence>
<dbReference type="EMBL" id="CP053084">
    <property type="protein sequence ID" value="QJR30250.1"/>
    <property type="molecule type" value="Genomic_DNA"/>
</dbReference>
<keyword evidence="9" id="KW-1185">Reference proteome</keyword>
<dbReference type="PANTHER" id="PTHR30606">
    <property type="entry name" value="LIPID A BIOSYNTHESIS LAUROYL ACYLTRANSFERASE"/>
    <property type="match status" value="1"/>
</dbReference>
<sequence length="291" mass="33593">MTQFLISMWFALARLPFFAYRLISSSISMLLAMLLFALARERRMVALTNLSLCFPDSSIFQRIRWAMAHIYFYLRTFLDRAWLWSGNQKVVRDRVRIENPEGLAILDSASPTIFLAPHFLGLDAAWSRLCLEIDMVTMYSNQKNPVLNSLILQGRSKFGDQLLLSRQQGVRPLLAAMKKGRPLYYLPDMDFGERDSVFVDFFGVKAATVTAVARLSRLLQAQVVPVTTKYSKGRYSIHIHAPLPNFPLDDDAESTQLMNHHIESWVKDNIPQYLWLHKRFKTRPAGESRIY</sequence>
<keyword evidence="7" id="KW-0812">Transmembrane</keyword>
<dbReference type="GO" id="GO:0016746">
    <property type="term" value="F:acyltransferase activity"/>
    <property type="evidence" value="ECO:0007669"/>
    <property type="project" value="UniProtKB-KW"/>
</dbReference>
<dbReference type="Pfam" id="PF03279">
    <property type="entry name" value="Lip_A_acyltrans"/>
    <property type="match status" value="1"/>
</dbReference>
<keyword evidence="2" id="KW-1003">Cell membrane</keyword>
<evidence type="ECO:0000256" key="4">
    <source>
        <dbReference type="ARBA" id="ARBA00022679"/>
    </source>
</evidence>
<dbReference type="Proteomes" id="UP000501130">
    <property type="component" value="Chromosome"/>
</dbReference>
<evidence type="ECO:0000256" key="7">
    <source>
        <dbReference type="SAM" id="Phobius"/>
    </source>
</evidence>
<evidence type="ECO:0000256" key="5">
    <source>
        <dbReference type="ARBA" id="ARBA00023136"/>
    </source>
</evidence>
<reference evidence="8 9" key="1">
    <citation type="submission" date="2020-05" db="EMBL/GenBank/DDBJ databases">
        <title>Compete genome of Limnobacter sp. SAORIC-580.</title>
        <authorList>
            <person name="Song J."/>
            <person name="Cho J.-C."/>
        </authorList>
    </citation>
    <scope>NUCLEOTIDE SEQUENCE [LARGE SCALE GENOMIC DNA]</scope>
    <source>
        <strain evidence="8 9">SAORIC-580</strain>
    </source>
</reference>
<keyword evidence="7" id="KW-1133">Transmembrane helix</keyword>